<evidence type="ECO:0000256" key="1">
    <source>
        <dbReference type="SAM" id="MobiDB-lite"/>
    </source>
</evidence>
<dbReference type="InParanoid" id="K1QV40"/>
<name>K1QV40_MAGGI</name>
<accession>K1QV40</accession>
<reference evidence="2" key="1">
    <citation type="journal article" date="2012" name="Nature">
        <title>The oyster genome reveals stress adaptation and complexity of shell formation.</title>
        <authorList>
            <person name="Zhang G."/>
            <person name="Fang X."/>
            <person name="Guo X."/>
            <person name="Li L."/>
            <person name="Luo R."/>
            <person name="Xu F."/>
            <person name="Yang P."/>
            <person name="Zhang L."/>
            <person name="Wang X."/>
            <person name="Qi H."/>
            <person name="Xiong Z."/>
            <person name="Que H."/>
            <person name="Xie Y."/>
            <person name="Holland P.W."/>
            <person name="Paps J."/>
            <person name="Zhu Y."/>
            <person name="Wu F."/>
            <person name="Chen Y."/>
            <person name="Wang J."/>
            <person name="Peng C."/>
            <person name="Meng J."/>
            <person name="Yang L."/>
            <person name="Liu J."/>
            <person name="Wen B."/>
            <person name="Zhang N."/>
            <person name="Huang Z."/>
            <person name="Zhu Q."/>
            <person name="Feng Y."/>
            <person name="Mount A."/>
            <person name="Hedgecock D."/>
            <person name="Xu Z."/>
            <person name="Liu Y."/>
            <person name="Domazet-Loso T."/>
            <person name="Du Y."/>
            <person name="Sun X."/>
            <person name="Zhang S."/>
            <person name="Liu B."/>
            <person name="Cheng P."/>
            <person name="Jiang X."/>
            <person name="Li J."/>
            <person name="Fan D."/>
            <person name="Wang W."/>
            <person name="Fu W."/>
            <person name="Wang T."/>
            <person name="Wang B."/>
            <person name="Zhang J."/>
            <person name="Peng Z."/>
            <person name="Li Y."/>
            <person name="Li N."/>
            <person name="Wang J."/>
            <person name="Chen M."/>
            <person name="He Y."/>
            <person name="Tan F."/>
            <person name="Song X."/>
            <person name="Zheng Q."/>
            <person name="Huang R."/>
            <person name="Yang H."/>
            <person name="Du X."/>
            <person name="Chen L."/>
            <person name="Yang M."/>
            <person name="Gaffney P.M."/>
            <person name="Wang S."/>
            <person name="Luo L."/>
            <person name="She Z."/>
            <person name="Ming Y."/>
            <person name="Huang W."/>
            <person name="Zhang S."/>
            <person name="Huang B."/>
            <person name="Zhang Y."/>
            <person name="Qu T."/>
            <person name="Ni P."/>
            <person name="Miao G."/>
            <person name="Wang J."/>
            <person name="Wang Q."/>
            <person name="Steinberg C.E."/>
            <person name="Wang H."/>
            <person name="Li N."/>
            <person name="Qian L."/>
            <person name="Zhang G."/>
            <person name="Li Y."/>
            <person name="Yang H."/>
            <person name="Liu X."/>
            <person name="Wang J."/>
            <person name="Yin Y."/>
            <person name="Wang J."/>
        </authorList>
    </citation>
    <scope>NUCLEOTIDE SEQUENCE [LARGE SCALE GENOMIC DNA]</scope>
    <source>
        <strain evidence="2">05x7-T-G4-1.051#20</strain>
    </source>
</reference>
<feature type="compositionally biased region" description="Basic and acidic residues" evidence="1">
    <location>
        <begin position="37"/>
        <end position="56"/>
    </location>
</feature>
<dbReference type="HOGENOM" id="CLU_3016230_0_0_1"/>
<gene>
    <name evidence="2" type="ORF">CGI_10018108</name>
</gene>
<dbReference type="AlphaFoldDB" id="K1QV40"/>
<feature type="region of interest" description="Disordered" evidence="1">
    <location>
        <begin position="27"/>
        <end position="56"/>
    </location>
</feature>
<dbReference type="EMBL" id="JH818095">
    <property type="protein sequence ID" value="EKC37493.1"/>
    <property type="molecule type" value="Genomic_DNA"/>
</dbReference>
<sequence length="56" mass="6589">MAEQVWNDSVLWKKLYHNPAQYVKPKTEQTVPVSARLARETTPEDYRRGRGSQTDR</sequence>
<protein>
    <submittedName>
        <fullName evidence="2">Uncharacterized protein</fullName>
    </submittedName>
</protein>
<evidence type="ECO:0000313" key="2">
    <source>
        <dbReference type="EMBL" id="EKC37493.1"/>
    </source>
</evidence>
<proteinExistence type="predicted"/>
<organism evidence="2">
    <name type="scientific">Magallana gigas</name>
    <name type="common">Pacific oyster</name>
    <name type="synonym">Crassostrea gigas</name>
    <dbReference type="NCBI Taxonomy" id="29159"/>
    <lineage>
        <taxon>Eukaryota</taxon>
        <taxon>Metazoa</taxon>
        <taxon>Spiralia</taxon>
        <taxon>Lophotrochozoa</taxon>
        <taxon>Mollusca</taxon>
        <taxon>Bivalvia</taxon>
        <taxon>Autobranchia</taxon>
        <taxon>Pteriomorphia</taxon>
        <taxon>Ostreida</taxon>
        <taxon>Ostreoidea</taxon>
        <taxon>Ostreidae</taxon>
        <taxon>Magallana</taxon>
    </lineage>
</organism>